<accession>F7XFG0</accession>
<comment type="subcellular location">
    <subcellularLocation>
        <location evidence="1">Periplasm</location>
    </subcellularLocation>
</comment>
<gene>
    <name evidence="6" type="ordered locus">SM11_pC1212</name>
</gene>
<dbReference type="EMBL" id="CP001831">
    <property type="protein sequence ID" value="AEH82285.1"/>
    <property type="molecule type" value="Genomic_DNA"/>
</dbReference>
<dbReference type="Gene3D" id="3.90.76.10">
    <property type="entry name" value="Dipeptide-binding Protein, Domain 1"/>
    <property type="match status" value="1"/>
</dbReference>
<dbReference type="Gene3D" id="3.10.105.10">
    <property type="entry name" value="Dipeptide-binding Protein, Domain 3"/>
    <property type="match status" value="1"/>
</dbReference>
<dbReference type="InterPro" id="IPR000914">
    <property type="entry name" value="SBP_5_dom"/>
</dbReference>
<evidence type="ECO:0000259" key="5">
    <source>
        <dbReference type="Pfam" id="PF00496"/>
    </source>
</evidence>
<evidence type="ECO:0000256" key="4">
    <source>
        <dbReference type="SAM" id="SignalP"/>
    </source>
</evidence>
<feature type="signal peptide" evidence="4">
    <location>
        <begin position="1"/>
        <end position="27"/>
    </location>
</feature>
<evidence type="ECO:0000256" key="1">
    <source>
        <dbReference type="ARBA" id="ARBA00004418"/>
    </source>
</evidence>
<dbReference type="GO" id="GO:1904680">
    <property type="term" value="F:peptide transmembrane transporter activity"/>
    <property type="evidence" value="ECO:0007669"/>
    <property type="project" value="TreeGrafter"/>
</dbReference>
<keyword evidence="6" id="KW-0614">Plasmid</keyword>
<dbReference type="HOGENOM" id="CLU_017028_7_1_5"/>
<dbReference type="KEGG" id="smx:SM11_pC1212"/>
<dbReference type="PATRIC" id="fig|707241.3.peg.5141"/>
<dbReference type="GO" id="GO:0015833">
    <property type="term" value="P:peptide transport"/>
    <property type="evidence" value="ECO:0007669"/>
    <property type="project" value="TreeGrafter"/>
</dbReference>
<dbReference type="InterPro" id="IPR030678">
    <property type="entry name" value="Peptide/Ni-bd"/>
</dbReference>
<dbReference type="PIRSF" id="PIRSF002741">
    <property type="entry name" value="MppA"/>
    <property type="match status" value="1"/>
</dbReference>
<reference evidence="6 7" key="1">
    <citation type="journal article" date="2011" name="J. Biotechnol.">
        <title>The complete genome sequence of the dominant Sinorhizobium meliloti field isolate SM11 extends the S. meliloti pan-genome.</title>
        <authorList>
            <person name="Schneiker-Bekel S."/>
            <person name="Wibberg D."/>
            <person name="Bekel T."/>
            <person name="Blom J."/>
            <person name="Linke B."/>
            <person name="Neuweger H."/>
            <person name="Stiens M."/>
            <person name="Vorholter F.J."/>
            <person name="Weidner S."/>
            <person name="Goesmann A."/>
            <person name="Puhler A."/>
            <person name="Schluter A."/>
        </authorList>
    </citation>
    <scope>NUCLEOTIDE SEQUENCE [LARGE SCALE GENOMIC DNA]</scope>
    <source>
        <strain evidence="6 7">SM11</strain>
        <plasmid evidence="7">pSmeSM11c</plasmid>
    </source>
</reference>
<evidence type="ECO:0000313" key="6">
    <source>
        <dbReference type="EMBL" id="AEH82285.1"/>
    </source>
</evidence>
<evidence type="ECO:0000256" key="2">
    <source>
        <dbReference type="ARBA" id="ARBA00005695"/>
    </source>
</evidence>
<geneLocation type="plasmid" evidence="6 7">
    <name>pSmeSM11c</name>
</geneLocation>
<dbReference type="Proteomes" id="UP000009045">
    <property type="component" value="Plasmid pSmeSM11c"/>
</dbReference>
<keyword evidence="3 4" id="KW-0732">Signal</keyword>
<comment type="similarity">
    <text evidence="2">Belongs to the bacterial solute-binding protein 5 family.</text>
</comment>
<dbReference type="InterPro" id="IPR039424">
    <property type="entry name" value="SBP_5"/>
</dbReference>
<dbReference type="PANTHER" id="PTHR30290">
    <property type="entry name" value="PERIPLASMIC BINDING COMPONENT OF ABC TRANSPORTER"/>
    <property type="match status" value="1"/>
</dbReference>
<sequence>MTITRRTLMKSTLAVGAAFAVPSTLRAQDKKPVRMIMNDIQIFDPVFTTSLYTMNHAMAIYDTLFALDAHRVPQPQMVSKWNMSGDKRTYTFELRDGLSWHDGTPVTAADCVASIRRWGQVHPSGQLLLERAESITATDDKTFTIMLKEPLGLMIDILAATGQPLFMMREQDAKLPATKQVTTNIGSGPYKFNAELTRPGSRIVYGRNEQYVPRDEPSSGFGGGKIAKVEQVIWENISDPQTALAALQAGEVDFWLEPVADLFPAIERSDTLVLDTMGGNGSDWVVRVNFLQPPFNNVKMRQALLHLIDQKAFLSLLSPDPKLGRTVTSMFGTGSPYSNDANTDWFKEGGDLEKAKQLISESGYAGEKVLILDPTDWREGDLASQLLASVLQKAGINVELAPMTWSELAVRRDKKVPVEEGGWSTFITTYSDFELGNPMSTPLFLMNGERAWYGWPKNDEYEALRAKWPDTETLEERKKLAREMQRVWWDHVGVAYLCQTSAPAARSKSLVDMIMSPSPERAIWNMRKVEG</sequence>
<dbReference type="PROSITE" id="PS51318">
    <property type="entry name" value="TAT"/>
    <property type="match status" value="1"/>
</dbReference>
<dbReference type="Pfam" id="PF00496">
    <property type="entry name" value="SBP_bac_5"/>
    <property type="match status" value="1"/>
</dbReference>
<dbReference type="GO" id="GO:0030288">
    <property type="term" value="C:outer membrane-bounded periplasmic space"/>
    <property type="evidence" value="ECO:0007669"/>
    <property type="project" value="UniProtKB-ARBA"/>
</dbReference>
<dbReference type="SUPFAM" id="SSF53850">
    <property type="entry name" value="Periplasmic binding protein-like II"/>
    <property type="match status" value="1"/>
</dbReference>
<dbReference type="CDD" id="cd08502">
    <property type="entry name" value="PBP2_NikA_DppA_OppA_like_16"/>
    <property type="match status" value="1"/>
</dbReference>
<organism evidence="6 7">
    <name type="scientific">Sinorhizobium meliloti (strain SM11)</name>
    <dbReference type="NCBI Taxonomy" id="707241"/>
    <lineage>
        <taxon>Bacteria</taxon>
        <taxon>Pseudomonadati</taxon>
        <taxon>Pseudomonadota</taxon>
        <taxon>Alphaproteobacteria</taxon>
        <taxon>Hyphomicrobiales</taxon>
        <taxon>Rhizobiaceae</taxon>
        <taxon>Sinorhizobium/Ensifer group</taxon>
        <taxon>Sinorhizobium</taxon>
    </lineage>
</organism>
<dbReference type="InterPro" id="IPR006311">
    <property type="entry name" value="TAT_signal"/>
</dbReference>
<dbReference type="PANTHER" id="PTHR30290:SF38">
    <property type="entry name" value="D,D-DIPEPTIDE-BINDING PERIPLASMIC PROTEIN DDPA-RELATED"/>
    <property type="match status" value="1"/>
</dbReference>
<dbReference type="GO" id="GO:0043190">
    <property type="term" value="C:ATP-binding cassette (ABC) transporter complex"/>
    <property type="evidence" value="ECO:0007669"/>
    <property type="project" value="InterPro"/>
</dbReference>
<proteinExistence type="inferred from homology"/>
<dbReference type="Gene3D" id="3.40.190.10">
    <property type="entry name" value="Periplasmic binding protein-like II"/>
    <property type="match status" value="1"/>
</dbReference>
<feature type="domain" description="Solute-binding protein family 5" evidence="5">
    <location>
        <begin position="73"/>
        <end position="426"/>
    </location>
</feature>
<evidence type="ECO:0000256" key="3">
    <source>
        <dbReference type="ARBA" id="ARBA00022729"/>
    </source>
</evidence>
<feature type="chain" id="PRO_5003365762" evidence="4">
    <location>
        <begin position="28"/>
        <end position="531"/>
    </location>
</feature>
<name>F7XFG0_SINMM</name>
<evidence type="ECO:0000313" key="7">
    <source>
        <dbReference type="Proteomes" id="UP000009045"/>
    </source>
</evidence>
<dbReference type="AlphaFoldDB" id="F7XFG0"/>
<protein>
    <submittedName>
        <fullName evidence="6">Probabable peptide abc transporter periplasmic binding abc transporter protein</fullName>
    </submittedName>
</protein>